<dbReference type="RefSeq" id="WP_188933813.1">
    <property type="nucleotide sequence ID" value="NZ_BMJC01000003.1"/>
</dbReference>
<dbReference type="PIRSF" id="PIRSF006402">
    <property type="entry name" value="UCP006402_thioredoxin"/>
    <property type="match status" value="1"/>
</dbReference>
<dbReference type="Gene3D" id="1.50.10.20">
    <property type="match status" value="1"/>
</dbReference>
<proteinExistence type="predicted"/>
<dbReference type="SUPFAM" id="SSF48208">
    <property type="entry name" value="Six-hairpin glycosidases"/>
    <property type="match status" value="1"/>
</dbReference>
<dbReference type="SUPFAM" id="SSF52833">
    <property type="entry name" value="Thioredoxin-like"/>
    <property type="match status" value="1"/>
</dbReference>
<organism evidence="3 4">
    <name type="scientific">Puia dinghuensis</name>
    <dbReference type="NCBI Taxonomy" id="1792502"/>
    <lineage>
        <taxon>Bacteria</taxon>
        <taxon>Pseudomonadati</taxon>
        <taxon>Bacteroidota</taxon>
        <taxon>Chitinophagia</taxon>
        <taxon>Chitinophagales</taxon>
        <taxon>Chitinophagaceae</taxon>
        <taxon>Puia</taxon>
    </lineage>
</organism>
<dbReference type="GO" id="GO:0005975">
    <property type="term" value="P:carbohydrate metabolic process"/>
    <property type="evidence" value="ECO:0007669"/>
    <property type="project" value="InterPro"/>
</dbReference>
<dbReference type="InterPro" id="IPR036249">
    <property type="entry name" value="Thioredoxin-like_sf"/>
</dbReference>
<dbReference type="Gene3D" id="1.50.10.10">
    <property type="match status" value="1"/>
</dbReference>
<dbReference type="InterPro" id="IPR024705">
    <property type="entry name" value="Ssp411"/>
</dbReference>
<dbReference type="Gene3D" id="3.40.30.10">
    <property type="entry name" value="Glutaredoxin"/>
    <property type="match status" value="1"/>
</dbReference>
<sequence length="694" mass="78269">MSTQRPNRLAKETSPYLLQHAHNPVDWYPWGEEALQTARREDKPILVSIGYAACHWCHVMERESFEDAGTAQLMNDLFVNIKIDREERPDLDHIYMDAVQAMTGSGGWPLNVFLTPEGKPFYGGTYFPPRAVYNRSSWRDVLVGVSTAFLDRRAEIEQQAENLTRHVATAGGFGIGDPKKEPTGSGQGDGTGNATNQQGIFQPETLRQIRDQLLASADKEEGGFGGAPKFPQTFSIRFLLYHYYFTRDTAALDQACLSLDKMIRGGIYDQLGGGFARYSTDREWLVPHFEKMLYDNALLVSTLSEAFQLTQKPLYEEAIRQTIAFVHRDLSSPEGGFYSSLDADSEGIEGKYYIWDKAEIDAILGEDSTLFNTFYGVTPEGNWEEENILTRPEGPGLTPGERQRVEAARLRLLQHRAGRIPPSLDDKILLGWNTLMNIACSKAFAALGDERYREMAIANMAFLRAKFKGEGIHFYYHAYKGEARVPAFLDDYATLISALIHLQEITGNAGCLTEARDILRFVIDHFSEPESGFFFYTHDGQKDILLRKREIYDGATPSGNALMASNLLYLGIVFDEREWIGRASRMAAALSRPVTSYPGSFGVWATIFQSLTYTIPEVVITGQQPENARKEFLAHFIPYRVFQSSHEENTQFPLLRDKPSGQDPLIYVCQEYTCQLPVNEVATAIRLVENVYKL</sequence>
<evidence type="ECO:0000313" key="4">
    <source>
        <dbReference type="Proteomes" id="UP000607559"/>
    </source>
</evidence>
<feature type="domain" description="Spermatogenesis-associated protein 20-like TRX" evidence="2">
    <location>
        <begin position="6"/>
        <end position="167"/>
    </location>
</feature>
<dbReference type="InterPro" id="IPR008928">
    <property type="entry name" value="6-hairpin_glycosidase_sf"/>
</dbReference>
<evidence type="ECO:0000259" key="2">
    <source>
        <dbReference type="Pfam" id="PF03190"/>
    </source>
</evidence>
<dbReference type="InterPro" id="IPR004879">
    <property type="entry name" value="Ssp411-like_TRX"/>
</dbReference>
<dbReference type="CDD" id="cd02955">
    <property type="entry name" value="SSP411"/>
    <property type="match status" value="1"/>
</dbReference>
<keyword evidence="4" id="KW-1185">Reference proteome</keyword>
<accession>A0A8J2XTZ5</accession>
<protein>
    <recommendedName>
        <fullName evidence="2">Spermatogenesis-associated protein 20-like TRX domain-containing protein</fullName>
    </recommendedName>
</protein>
<name>A0A8J2XTZ5_9BACT</name>
<dbReference type="Pfam" id="PF03190">
    <property type="entry name" value="Thioredox_DsbH"/>
    <property type="match status" value="1"/>
</dbReference>
<dbReference type="InterPro" id="IPR012341">
    <property type="entry name" value="6hp_glycosidase-like_sf"/>
</dbReference>
<dbReference type="EMBL" id="BMJC01000003">
    <property type="protein sequence ID" value="GGB07844.1"/>
    <property type="molecule type" value="Genomic_DNA"/>
</dbReference>
<reference evidence="3" key="1">
    <citation type="journal article" date="2014" name="Int. J. Syst. Evol. Microbiol.">
        <title>Complete genome sequence of Corynebacterium casei LMG S-19264T (=DSM 44701T), isolated from a smear-ripened cheese.</title>
        <authorList>
            <consortium name="US DOE Joint Genome Institute (JGI-PGF)"/>
            <person name="Walter F."/>
            <person name="Albersmeier A."/>
            <person name="Kalinowski J."/>
            <person name="Ruckert C."/>
        </authorList>
    </citation>
    <scope>NUCLEOTIDE SEQUENCE</scope>
    <source>
        <strain evidence="3">CGMCC 1.15448</strain>
    </source>
</reference>
<dbReference type="PANTHER" id="PTHR42899">
    <property type="entry name" value="SPERMATOGENESIS-ASSOCIATED PROTEIN 20"/>
    <property type="match status" value="1"/>
</dbReference>
<dbReference type="Proteomes" id="UP000607559">
    <property type="component" value="Unassembled WGS sequence"/>
</dbReference>
<evidence type="ECO:0000256" key="1">
    <source>
        <dbReference type="SAM" id="MobiDB-lite"/>
    </source>
</evidence>
<evidence type="ECO:0000313" key="3">
    <source>
        <dbReference type="EMBL" id="GGB07844.1"/>
    </source>
</evidence>
<dbReference type="PANTHER" id="PTHR42899:SF1">
    <property type="entry name" value="SPERMATOGENESIS-ASSOCIATED PROTEIN 20"/>
    <property type="match status" value="1"/>
</dbReference>
<reference evidence="3" key="2">
    <citation type="submission" date="2020-09" db="EMBL/GenBank/DDBJ databases">
        <authorList>
            <person name="Sun Q."/>
            <person name="Zhou Y."/>
        </authorList>
    </citation>
    <scope>NUCLEOTIDE SEQUENCE</scope>
    <source>
        <strain evidence="3">CGMCC 1.15448</strain>
    </source>
</reference>
<comment type="caution">
    <text evidence="3">The sequence shown here is derived from an EMBL/GenBank/DDBJ whole genome shotgun (WGS) entry which is preliminary data.</text>
</comment>
<feature type="region of interest" description="Disordered" evidence="1">
    <location>
        <begin position="171"/>
        <end position="197"/>
    </location>
</feature>
<dbReference type="AlphaFoldDB" id="A0A8J2XTZ5"/>
<gene>
    <name evidence="3" type="primary">yyaL</name>
    <name evidence="3" type="ORF">GCM10011511_34250</name>
</gene>